<dbReference type="GO" id="GO:0005975">
    <property type="term" value="P:carbohydrate metabolic process"/>
    <property type="evidence" value="ECO:0007669"/>
    <property type="project" value="InterPro"/>
</dbReference>
<dbReference type="InterPro" id="IPR006311">
    <property type="entry name" value="TAT_signal"/>
</dbReference>
<dbReference type="InterPro" id="IPR002509">
    <property type="entry name" value="NODB_dom"/>
</dbReference>
<dbReference type="EMBL" id="CP073767">
    <property type="protein sequence ID" value="UWZ57598.1"/>
    <property type="molecule type" value="Genomic_DNA"/>
</dbReference>
<dbReference type="Proteomes" id="UP001058003">
    <property type="component" value="Chromosome"/>
</dbReference>
<dbReference type="GO" id="GO:0016810">
    <property type="term" value="F:hydrolase activity, acting on carbon-nitrogen (but not peptide) bonds"/>
    <property type="evidence" value="ECO:0007669"/>
    <property type="project" value="InterPro"/>
</dbReference>
<dbReference type="AlphaFoldDB" id="A0A9Q9IRC3"/>
<organism evidence="3 4">
    <name type="scientific">Dactylosporangium aurantiacum</name>
    <dbReference type="NCBI Taxonomy" id="35754"/>
    <lineage>
        <taxon>Bacteria</taxon>
        <taxon>Bacillati</taxon>
        <taxon>Actinomycetota</taxon>
        <taxon>Actinomycetes</taxon>
        <taxon>Micromonosporales</taxon>
        <taxon>Micromonosporaceae</taxon>
        <taxon>Dactylosporangium</taxon>
    </lineage>
</organism>
<gene>
    <name evidence="3" type="ORF">Daura_16390</name>
</gene>
<evidence type="ECO:0000256" key="1">
    <source>
        <dbReference type="SAM" id="MobiDB-lite"/>
    </source>
</evidence>
<feature type="region of interest" description="Disordered" evidence="1">
    <location>
        <begin position="42"/>
        <end position="63"/>
    </location>
</feature>
<dbReference type="RefSeq" id="WP_162189793.1">
    <property type="nucleotide sequence ID" value="NZ_CP073767.1"/>
</dbReference>
<protein>
    <submittedName>
        <fullName evidence="3">Polysaccharide deacetylase family protein</fullName>
    </submittedName>
</protein>
<dbReference type="Pfam" id="PF01522">
    <property type="entry name" value="Polysacc_deac_1"/>
    <property type="match status" value="1"/>
</dbReference>
<dbReference type="PROSITE" id="PS51318">
    <property type="entry name" value="TAT"/>
    <property type="match status" value="1"/>
</dbReference>
<dbReference type="PROSITE" id="PS51677">
    <property type="entry name" value="NODB"/>
    <property type="match status" value="1"/>
</dbReference>
<dbReference type="CDD" id="cd10917">
    <property type="entry name" value="CE4_NodB_like_6s_7s"/>
    <property type="match status" value="1"/>
</dbReference>
<dbReference type="KEGG" id="daur:Daura_16390"/>
<accession>A0A9Q9IRC3</accession>
<evidence type="ECO:0000313" key="4">
    <source>
        <dbReference type="Proteomes" id="UP001058003"/>
    </source>
</evidence>
<reference evidence="3" key="1">
    <citation type="submission" date="2021-04" db="EMBL/GenBank/DDBJ databases">
        <title>Dactylosporangium aurantiacum NRRL B-8018 full assembly.</title>
        <authorList>
            <person name="Hartkoorn R.C."/>
            <person name="Beaudoing E."/>
            <person name="Hot D."/>
        </authorList>
    </citation>
    <scope>NUCLEOTIDE SEQUENCE</scope>
    <source>
        <strain evidence="3">NRRL B-8018</strain>
    </source>
</reference>
<proteinExistence type="predicted"/>
<dbReference type="Gene3D" id="3.20.20.370">
    <property type="entry name" value="Glycoside hydrolase/deacetylase"/>
    <property type="match status" value="1"/>
</dbReference>
<evidence type="ECO:0000259" key="2">
    <source>
        <dbReference type="PROSITE" id="PS51677"/>
    </source>
</evidence>
<feature type="domain" description="NodB homology" evidence="2">
    <location>
        <begin position="87"/>
        <end position="267"/>
    </location>
</feature>
<dbReference type="InterPro" id="IPR011330">
    <property type="entry name" value="Glyco_hydro/deAcase_b/a-brl"/>
</dbReference>
<dbReference type="SUPFAM" id="SSF88713">
    <property type="entry name" value="Glycoside hydrolase/deacetylase"/>
    <property type="match status" value="1"/>
</dbReference>
<name>A0A9Q9IRC3_9ACTN</name>
<dbReference type="InterPro" id="IPR050248">
    <property type="entry name" value="Polysacc_deacetylase_ArnD"/>
</dbReference>
<feature type="compositionally biased region" description="Low complexity" evidence="1">
    <location>
        <begin position="42"/>
        <end position="57"/>
    </location>
</feature>
<dbReference type="PANTHER" id="PTHR10587">
    <property type="entry name" value="GLYCOSYL TRANSFERASE-RELATED"/>
    <property type="match status" value="1"/>
</dbReference>
<dbReference type="PANTHER" id="PTHR10587:SF137">
    <property type="entry name" value="4-DEOXY-4-FORMAMIDO-L-ARABINOSE-PHOSPHOUNDECAPRENOL DEFORMYLASE ARND-RELATED"/>
    <property type="match status" value="1"/>
</dbReference>
<sequence>MTGLSRRRLLGATLAATGTALVAAGSAGPRRRPEEPALALAARPVAAPAPSPSAAAPSPSPLTPLDRPVFTLEEYRRLVPGPAFPSDAVALTIDDGPHPVWTPKVLRLLDRYHVPALFCLIGNQVLGHETVARDLVAAGHHVANHTWSHPAKIAQFAPDRVQQEVDRAQDKIYATTGKLPTIFRSPGGAVSPAVFTAAAQARMVPINWTNDPRDWTRPGTRSITDRLLAARPGQILLCHDGGGDRAQTCAALETVIPALQARGYQFVALDGTPQMS</sequence>
<keyword evidence="4" id="KW-1185">Reference proteome</keyword>
<evidence type="ECO:0000313" key="3">
    <source>
        <dbReference type="EMBL" id="UWZ57598.1"/>
    </source>
</evidence>